<keyword evidence="3" id="KW-0804">Transcription</keyword>
<dbReference type="AlphaFoldDB" id="A0A3G3JYK1"/>
<gene>
    <name evidence="5" type="ORF">EAV92_12600</name>
</gene>
<reference evidence="5 6" key="1">
    <citation type="submission" date="2018-10" db="EMBL/GenBank/DDBJ databases">
        <title>Genome Sequence of Cohnella sp.</title>
        <authorList>
            <person name="Srinivasan S."/>
            <person name="Kim M.K."/>
        </authorList>
    </citation>
    <scope>NUCLEOTIDE SEQUENCE [LARGE SCALE GENOMIC DNA]</scope>
    <source>
        <strain evidence="5 6">18JY8-7</strain>
    </source>
</reference>
<dbReference type="GO" id="GO:0000976">
    <property type="term" value="F:transcription cis-regulatory region binding"/>
    <property type="evidence" value="ECO:0007669"/>
    <property type="project" value="TreeGrafter"/>
</dbReference>
<keyword evidence="2" id="KW-0238">DNA-binding</keyword>
<dbReference type="CDD" id="cd07377">
    <property type="entry name" value="WHTH_GntR"/>
    <property type="match status" value="1"/>
</dbReference>
<dbReference type="PANTHER" id="PTHR30146">
    <property type="entry name" value="LACI-RELATED TRANSCRIPTIONAL REPRESSOR"/>
    <property type="match status" value="1"/>
</dbReference>
<accession>A0A3G3JYK1</accession>
<proteinExistence type="predicted"/>
<dbReference type="SMART" id="SM00345">
    <property type="entry name" value="HTH_GNTR"/>
    <property type="match status" value="1"/>
</dbReference>
<dbReference type="InterPro" id="IPR028082">
    <property type="entry name" value="Peripla_BP_I"/>
</dbReference>
<protein>
    <submittedName>
        <fullName evidence="5">GntR family transcriptional regulator</fullName>
    </submittedName>
</protein>
<evidence type="ECO:0000313" key="6">
    <source>
        <dbReference type="Proteomes" id="UP000269097"/>
    </source>
</evidence>
<dbReference type="SUPFAM" id="SSF46785">
    <property type="entry name" value="Winged helix' DNA-binding domain"/>
    <property type="match status" value="1"/>
</dbReference>
<dbReference type="EMBL" id="CP033433">
    <property type="protein sequence ID" value="AYQ73336.1"/>
    <property type="molecule type" value="Genomic_DNA"/>
</dbReference>
<dbReference type="Proteomes" id="UP000269097">
    <property type="component" value="Chromosome"/>
</dbReference>
<dbReference type="PROSITE" id="PS50949">
    <property type="entry name" value="HTH_GNTR"/>
    <property type="match status" value="1"/>
</dbReference>
<sequence length="394" mass="43986">MSNDRLPLYMQIQDHFKEQIVSGVLRTNDKIPSEKELMEQFGVSRITVANALVQLAKEGWIHRIPGRGSFVKEVPADADDSRGRGDYSSLWTGIADGSVMPEHSGNRKKIKTIGLIIPTVVDFFAIRLINGINEVLKKHGYHLYVALSNNDIDTEKNLILESIADGTSGLIIFPSDAETYNEEILALKTKKYPFVLIDRYLAGIETNFVCTDSQKGAQLALDHLWDLGHRDIAICSDTPLPTITVSDRIAGYMEALRQRGAMINPAMILTNFQVDYSDIREDHPLYRFIRNKMATAYITLNARLGVYISNIARQIGLKVPADISVLTFDDPSSGYDEFGSYTHISQAEFTMGKEAADILVRLLENDGQAGKYSKITMEPQLVVRSSTSRIKLPV</sequence>
<dbReference type="FunFam" id="1.10.10.10:FF:000079">
    <property type="entry name" value="GntR family transcriptional regulator"/>
    <property type="match status" value="1"/>
</dbReference>
<dbReference type="Gene3D" id="1.10.10.10">
    <property type="entry name" value="Winged helix-like DNA-binding domain superfamily/Winged helix DNA-binding domain"/>
    <property type="match status" value="1"/>
</dbReference>
<dbReference type="InterPro" id="IPR036388">
    <property type="entry name" value="WH-like_DNA-bd_sf"/>
</dbReference>
<organism evidence="5 6">
    <name type="scientific">Cohnella candidum</name>
    <dbReference type="NCBI Taxonomy" id="2674991"/>
    <lineage>
        <taxon>Bacteria</taxon>
        <taxon>Bacillati</taxon>
        <taxon>Bacillota</taxon>
        <taxon>Bacilli</taxon>
        <taxon>Bacillales</taxon>
        <taxon>Paenibacillaceae</taxon>
        <taxon>Cohnella</taxon>
    </lineage>
</organism>
<dbReference type="RefSeq" id="WP_123041418.1">
    <property type="nucleotide sequence ID" value="NZ_CP033433.1"/>
</dbReference>
<evidence type="ECO:0000259" key="4">
    <source>
        <dbReference type="PROSITE" id="PS50949"/>
    </source>
</evidence>
<dbReference type="Gene3D" id="3.40.50.2300">
    <property type="match status" value="2"/>
</dbReference>
<dbReference type="PANTHER" id="PTHR30146:SF154">
    <property type="entry name" value="TRANSCRIPTION REGULATOR, MEMBER OF GALR FAMILY"/>
    <property type="match status" value="1"/>
</dbReference>
<dbReference type="PRINTS" id="PR00035">
    <property type="entry name" value="HTHGNTR"/>
</dbReference>
<dbReference type="SUPFAM" id="SSF53822">
    <property type="entry name" value="Periplasmic binding protein-like I"/>
    <property type="match status" value="1"/>
</dbReference>
<keyword evidence="1" id="KW-0805">Transcription regulation</keyword>
<evidence type="ECO:0000256" key="3">
    <source>
        <dbReference type="ARBA" id="ARBA00023163"/>
    </source>
</evidence>
<evidence type="ECO:0000256" key="2">
    <source>
        <dbReference type="ARBA" id="ARBA00023125"/>
    </source>
</evidence>
<dbReference type="InterPro" id="IPR046335">
    <property type="entry name" value="LacI/GalR-like_sensor"/>
</dbReference>
<dbReference type="InterPro" id="IPR000524">
    <property type="entry name" value="Tscrpt_reg_HTH_GntR"/>
</dbReference>
<feature type="domain" description="HTH gntR-type" evidence="4">
    <location>
        <begin position="6"/>
        <end position="74"/>
    </location>
</feature>
<dbReference type="Pfam" id="PF00392">
    <property type="entry name" value="GntR"/>
    <property type="match status" value="1"/>
</dbReference>
<dbReference type="InterPro" id="IPR036390">
    <property type="entry name" value="WH_DNA-bd_sf"/>
</dbReference>
<dbReference type="KEGG" id="coh:EAV92_12600"/>
<evidence type="ECO:0000256" key="1">
    <source>
        <dbReference type="ARBA" id="ARBA00023015"/>
    </source>
</evidence>
<dbReference type="Pfam" id="PF13377">
    <property type="entry name" value="Peripla_BP_3"/>
    <property type="match status" value="1"/>
</dbReference>
<dbReference type="GO" id="GO:0003700">
    <property type="term" value="F:DNA-binding transcription factor activity"/>
    <property type="evidence" value="ECO:0007669"/>
    <property type="project" value="InterPro"/>
</dbReference>
<dbReference type="CDD" id="cd06267">
    <property type="entry name" value="PBP1_LacI_sugar_binding-like"/>
    <property type="match status" value="1"/>
</dbReference>
<name>A0A3G3JYK1_9BACL</name>
<evidence type="ECO:0000313" key="5">
    <source>
        <dbReference type="EMBL" id="AYQ73336.1"/>
    </source>
</evidence>
<keyword evidence="6" id="KW-1185">Reference proteome</keyword>